<evidence type="ECO:0000313" key="10">
    <source>
        <dbReference type="EMBL" id="KAG2495315.1"/>
    </source>
</evidence>
<feature type="region of interest" description="Disordered" evidence="8">
    <location>
        <begin position="41"/>
        <end position="60"/>
    </location>
</feature>
<dbReference type="Gene3D" id="1.20.1540.10">
    <property type="entry name" value="Rhomboid-like"/>
    <property type="match status" value="1"/>
</dbReference>
<dbReference type="AlphaFoldDB" id="A0A835Y3G9"/>
<dbReference type="OrthoDB" id="10257275at2759"/>
<dbReference type="SUPFAM" id="SSF144091">
    <property type="entry name" value="Rhomboid-like"/>
    <property type="match status" value="1"/>
</dbReference>
<dbReference type="Pfam" id="PF01694">
    <property type="entry name" value="Rhomboid"/>
    <property type="match status" value="1"/>
</dbReference>
<evidence type="ECO:0000256" key="6">
    <source>
        <dbReference type="ARBA" id="ARBA00022989"/>
    </source>
</evidence>
<evidence type="ECO:0000256" key="1">
    <source>
        <dbReference type="ARBA" id="ARBA00004141"/>
    </source>
</evidence>
<dbReference type="GO" id="GO:0004252">
    <property type="term" value="F:serine-type endopeptidase activity"/>
    <property type="evidence" value="ECO:0007669"/>
    <property type="project" value="InterPro"/>
</dbReference>
<dbReference type="GO" id="GO:0016020">
    <property type="term" value="C:membrane"/>
    <property type="evidence" value="ECO:0007669"/>
    <property type="project" value="UniProtKB-SubCell"/>
</dbReference>
<evidence type="ECO:0000256" key="3">
    <source>
        <dbReference type="ARBA" id="ARBA00022670"/>
    </source>
</evidence>
<keyword evidence="7" id="KW-0472">Membrane</keyword>
<comment type="similarity">
    <text evidence="2">Belongs to the peptidase S54 family.</text>
</comment>
<keyword evidence="3" id="KW-0645">Protease</keyword>
<evidence type="ECO:0000256" key="8">
    <source>
        <dbReference type="SAM" id="MobiDB-lite"/>
    </source>
</evidence>
<evidence type="ECO:0000313" key="11">
    <source>
        <dbReference type="Proteomes" id="UP000612055"/>
    </source>
</evidence>
<gene>
    <name evidence="10" type="ORF">HYH03_006586</name>
</gene>
<dbReference type="InterPro" id="IPR035952">
    <property type="entry name" value="Rhomboid-like_sf"/>
</dbReference>
<name>A0A835Y3G9_9CHLO</name>
<comment type="subcellular location">
    <subcellularLocation>
        <location evidence="1">Membrane</location>
        <topology evidence="1">Multi-pass membrane protein</topology>
    </subcellularLocation>
</comment>
<feature type="domain" description="Peptidase S54 rhomboid" evidence="9">
    <location>
        <begin position="174"/>
        <end position="321"/>
    </location>
</feature>
<proteinExistence type="inferred from homology"/>
<dbReference type="PANTHER" id="PTHR43066:SF1">
    <property type="entry name" value="RHOMBOID PROTEIN 2"/>
    <property type="match status" value="1"/>
</dbReference>
<keyword evidence="5" id="KW-0378">Hydrolase</keyword>
<protein>
    <recommendedName>
        <fullName evidence="9">Peptidase S54 rhomboid domain-containing protein</fullName>
    </recommendedName>
</protein>
<keyword evidence="4" id="KW-0812">Transmembrane</keyword>
<comment type="caution">
    <text evidence="10">The sequence shown here is derived from an EMBL/GenBank/DDBJ whole genome shotgun (WGS) entry which is preliminary data.</text>
</comment>
<organism evidence="10 11">
    <name type="scientific">Edaphochlamys debaryana</name>
    <dbReference type="NCBI Taxonomy" id="47281"/>
    <lineage>
        <taxon>Eukaryota</taxon>
        <taxon>Viridiplantae</taxon>
        <taxon>Chlorophyta</taxon>
        <taxon>core chlorophytes</taxon>
        <taxon>Chlorophyceae</taxon>
        <taxon>CS clade</taxon>
        <taxon>Chlamydomonadales</taxon>
        <taxon>Chlamydomonadales incertae sedis</taxon>
        <taxon>Edaphochlamys</taxon>
    </lineage>
</organism>
<feature type="region of interest" description="Disordered" evidence="8">
    <location>
        <begin position="335"/>
        <end position="368"/>
    </location>
</feature>
<dbReference type="InterPro" id="IPR022764">
    <property type="entry name" value="Peptidase_S54_rhomboid_dom"/>
</dbReference>
<evidence type="ECO:0000256" key="5">
    <source>
        <dbReference type="ARBA" id="ARBA00022801"/>
    </source>
</evidence>
<accession>A0A835Y3G9</accession>
<evidence type="ECO:0000256" key="7">
    <source>
        <dbReference type="ARBA" id="ARBA00023136"/>
    </source>
</evidence>
<dbReference type="EMBL" id="JAEHOE010000025">
    <property type="protein sequence ID" value="KAG2495315.1"/>
    <property type="molecule type" value="Genomic_DNA"/>
</dbReference>
<evidence type="ECO:0000259" key="9">
    <source>
        <dbReference type="Pfam" id="PF01694"/>
    </source>
</evidence>
<evidence type="ECO:0000256" key="2">
    <source>
        <dbReference type="ARBA" id="ARBA00009045"/>
    </source>
</evidence>
<keyword evidence="11" id="KW-1185">Reference proteome</keyword>
<reference evidence="10" key="1">
    <citation type="journal article" date="2020" name="bioRxiv">
        <title>Comparative genomics of Chlamydomonas.</title>
        <authorList>
            <person name="Craig R.J."/>
            <person name="Hasan A.R."/>
            <person name="Ness R.W."/>
            <person name="Keightley P.D."/>
        </authorList>
    </citation>
    <scope>NUCLEOTIDE SEQUENCE</scope>
    <source>
        <strain evidence="10">CCAP 11/70</strain>
    </source>
</reference>
<evidence type="ECO:0000256" key="4">
    <source>
        <dbReference type="ARBA" id="ARBA00022692"/>
    </source>
</evidence>
<dbReference type="PANTHER" id="PTHR43066">
    <property type="entry name" value="RHOMBOID-RELATED PROTEIN"/>
    <property type="match status" value="1"/>
</dbReference>
<dbReference type="Proteomes" id="UP000612055">
    <property type="component" value="Unassembled WGS sequence"/>
</dbReference>
<keyword evidence="6" id="KW-1133">Transmembrane helix</keyword>
<dbReference type="GO" id="GO:0006508">
    <property type="term" value="P:proteolysis"/>
    <property type="evidence" value="ECO:0007669"/>
    <property type="project" value="UniProtKB-KW"/>
</dbReference>
<sequence>MPSEPSISGITATISGAASSLADAARDAWRGAEDAVGRIAAETGLTAPTSASRDPDGLVGRVRRPLERHAAALRWSRFGPATLVPLPPPSAEDPRLLLSAASLVQSVLTEMAEHRRQCEGGSSAGGGMDGLPLPPVTLALVGAAVWRYLHPVALRDVCLSPYCVMEQTPRADGIVRLWSSTLVHMDVVHLLANLSALLPDAAALERAGGSGAFAADTALLAGLSSGVFVAWAVFAKEVLRRSDPYYAVGAVGLSSLAFAMQVVHGESRRGQRVLLLGCLPLPAPYSWVPGVVLSHVLAPESSFAGHMAGVAAGVLHSYIVRPVLRSVLRLLRGGGGGGAGGAAPRPRFYGSGTTSGRPVQGSGGGGGGGGGALRSALKGLAAQVLLMAAVVGAATLASRRGGQRSVPITRWRMR</sequence>